<gene>
    <name evidence="2" type="ORF">BGZ97_003566</name>
</gene>
<organism evidence="2 3">
    <name type="scientific">Linnemannia gamsii</name>
    <dbReference type="NCBI Taxonomy" id="64522"/>
    <lineage>
        <taxon>Eukaryota</taxon>
        <taxon>Fungi</taxon>
        <taxon>Fungi incertae sedis</taxon>
        <taxon>Mucoromycota</taxon>
        <taxon>Mortierellomycotina</taxon>
        <taxon>Mortierellomycetes</taxon>
        <taxon>Mortierellales</taxon>
        <taxon>Mortierellaceae</taxon>
        <taxon>Linnemannia</taxon>
    </lineage>
</organism>
<feature type="region of interest" description="Disordered" evidence="1">
    <location>
        <begin position="1"/>
        <end position="97"/>
    </location>
</feature>
<dbReference type="EMBL" id="JAAAIN010000185">
    <property type="protein sequence ID" value="KAG0318581.1"/>
    <property type="molecule type" value="Genomic_DNA"/>
</dbReference>
<accession>A0A9P6REQ6</accession>
<comment type="caution">
    <text evidence="2">The sequence shown here is derived from an EMBL/GenBank/DDBJ whole genome shotgun (WGS) entry which is preliminary data.</text>
</comment>
<evidence type="ECO:0000256" key="1">
    <source>
        <dbReference type="SAM" id="MobiDB-lite"/>
    </source>
</evidence>
<feature type="compositionally biased region" description="Low complexity" evidence="1">
    <location>
        <begin position="1"/>
        <end position="51"/>
    </location>
</feature>
<dbReference type="Proteomes" id="UP000823405">
    <property type="component" value="Unassembled WGS sequence"/>
</dbReference>
<sequence length="219" mass="23725">MGGFWTSRSSASSSSTSTTTNNTTTTSSDDTDSVSVRPAPAPTKALATPFPTQWPANVPDSTGHTPAADHHGVHDHSKAHSATASDAATHEHSPRLEPSPLPHIPFVPDADHNPDLKNFSRFRADPSSILLQYPRSNVDHIHDFYEIYNPSEKGLWSFGSKAVMSGVAAVSKVFMTFGSYTGVYNMNPFLKILYDTHRTRPLLTGNQNKGALKGSDTMM</sequence>
<keyword evidence="3" id="KW-1185">Reference proteome</keyword>
<proteinExistence type="predicted"/>
<reference evidence="2" key="1">
    <citation type="journal article" date="2020" name="Fungal Divers.">
        <title>Resolving the Mortierellaceae phylogeny through synthesis of multi-gene phylogenetics and phylogenomics.</title>
        <authorList>
            <person name="Vandepol N."/>
            <person name="Liber J."/>
            <person name="Desiro A."/>
            <person name="Na H."/>
            <person name="Kennedy M."/>
            <person name="Barry K."/>
            <person name="Grigoriev I.V."/>
            <person name="Miller A.N."/>
            <person name="O'Donnell K."/>
            <person name="Stajich J.E."/>
            <person name="Bonito G."/>
        </authorList>
    </citation>
    <scope>NUCLEOTIDE SEQUENCE</scope>
    <source>
        <strain evidence="2">NVP60</strain>
    </source>
</reference>
<evidence type="ECO:0000313" key="3">
    <source>
        <dbReference type="Proteomes" id="UP000823405"/>
    </source>
</evidence>
<protein>
    <submittedName>
        <fullName evidence="2">Uncharacterized protein</fullName>
    </submittedName>
</protein>
<feature type="compositionally biased region" description="Basic and acidic residues" evidence="1">
    <location>
        <begin position="67"/>
        <end position="78"/>
    </location>
</feature>
<name>A0A9P6REQ6_9FUNG</name>
<dbReference type="AlphaFoldDB" id="A0A9P6REQ6"/>
<evidence type="ECO:0000313" key="2">
    <source>
        <dbReference type="EMBL" id="KAG0318581.1"/>
    </source>
</evidence>